<feature type="compositionally biased region" description="Low complexity" evidence="1">
    <location>
        <begin position="343"/>
        <end position="360"/>
    </location>
</feature>
<keyword evidence="2" id="KW-0812">Transmembrane</keyword>
<reference evidence="3" key="1">
    <citation type="submission" date="2023-01" db="EMBL/GenBank/DDBJ databases">
        <title>Colletotrichum chrysophilum M932 genome sequence.</title>
        <authorList>
            <person name="Baroncelli R."/>
        </authorList>
    </citation>
    <scope>NUCLEOTIDE SEQUENCE</scope>
    <source>
        <strain evidence="3">M932</strain>
    </source>
</reference>
<keyword evidence="2" id="KW-0472">Membrane</keyword>
<evidence type="ECO:0000313" key="4">
    <source>
        <dbReference type="Proteomes" id="UP001243330"/>
    </source>
</evidence>
<feature type="transmembrane region" description="Helical" evidence="2">
    <location>
        <begin position="6"/>
        <end position="29"/>
    </location>
</feature>
<evidence type="ECO:0008006" key="5">
    <source>
        <dbReference type="Google" id="ProtNLM"/>
    </source>
</evidence>
<proteinExistence type="predicted"/>
<name>A0AAD9EQ91_9PEZI</name>
<dbReference type="Proteomes" id="UP001243330">
    <property type="component" value="Unassembled WGS sequence"/>
</dbReference>
<feature type="region of interest" description="Disordered" evidence="1">
    <location>
        <begin position="343"/>
        <end position="372"/>
    </location>
</feature>
<dbReference type="InterPro" id="IPR042266">
    <property type="entry name" value="PPPDE_sf"/>
</dbReference>
<keyword evidence="4" id="KW-1185">Reference proteome</keyword>
<gene>
    <name evidence="3" type="ORF">CCHR01_00757</name>
</gene>
<evidence type="ECO:0000256" key="2">
    <source>
        <dbReference type="SAM" id="Phobius"/>
    </source>
</evidence>
<keyword evidence="2" id="KW-1133">Transmembrane helix</keyword>
<dbReference type="AlphaFoldDB" id="A0AAD9EQ91"/>
<dbReference type="EMBL" id="JAQOWY010000007">
    <property type="protein sequence ID" value="KAK1856578.1"/>
    <property type="molecule type" value="Genomic_DNA"/>
</dbReference>
<dbReference type="Gene3D" id="3.90.1720.30">
    <property type="entry name" value="PPPDE domains"/>
    <property type="match status" value="1"/>
</dbReference>
<sequence length="372" mass="41597">MASGTATTLGTIAGVIGCITVALSLFCTCRKTSTTPHARIVANQIDLTKLDLPPNATAADVESTFRVGWDAHLQKQAGERLELENNTSYGEPVWLSFYAKRGSWKHWALLMHQHKYELRRMRSMPSSATAEDPDLETGLGNGVQVEVDQEPIDDFRNSSGFGCYYKKVISKDRLYSMAMKARAAAIEANRKPEFQHPKPEVGLLYIVHIGWTNKSKAQVDEVCLNVEKSFGTYKHMKNNCQHFCRRLAAGVVTKRSQDWGWFQYMSSKDYEYVGPETIGPSGGVATLCAERLTRLKDSGQLPDPLTLRIVDEHIERLKGYVRRIWQDNQDFVSRQAQAAMQYDQQLQQLQQDQQDQQNDGNGIGDGGGASGG</sequence>
<organism evidence="3 4">
    <name type="scientific">Colletotrichum chrysophilum</name>
    <dbReference type="NCBI Taxonomy" id="1836956"/>
    <lineage>
        <taxon>Eukaryota</taxon>
        <taxon>Fungi</taxon>
        <taxon>Dikarya</taxon>
        <taxon>Ascomycota</taxon>
        <taxon>Pezizomycotina</taxon>
        <taxon>Sordariomycetes</taxon>
        <taxon>Hypocreomycetidae</taxon>
        <taxon>Glomerellales</taxon>
        <taxon>Glomerellaceae</taxon>
        <taxon>Colletotrichum</taxon>
        <taxon>Colletotrichum gloeosporioides species complex</taxon>
    </lineage>
</organism>
<evidence type="ECO:0000256" key="1">
    <source>
        <dbReference type="SAM" id="MobiDB-lite"/>
    </source>
</evidence>
<evidence type="ECO:0000313" key="3">
    <source>
        <dbReference type="EMBL" id="KAK1856578.1"/>
    </source>
</evidence>
<feature type="compositionally biased region" description="Gly residues" evidence="1">
    <location>
        <begin position="361"/>
        <end position="372"/>
    </location>
</feature>
<protein>
    <recommendedName>
        <fullName evidence="5">PPPDE domain-containing protein</fullName>
    </recommendedName>
</protein>
<accession>A0AAD9EQ91</accession>
<comment type="caution">
    <text evidence="3">The sequence shown here is derived from an EMBL/GenBank/DDBJ whole genome shotgun (WGS) entry which is preliminary data.</text>
</comment>